<dbReference type="STRING" id="131310.A0A0N4ZCF7"/>
<dbReference type="InterPro" id="IPR043129">
    <property type="entry name" value="ATPase_NBD"/>
</dbReference>
<protein>
    <recommendedName>
        <fullName evidence="3">N-acetyl-D-glucosamine kinase</fullName>
        <ecNumber evidence="2">2.7.1.59</ecNumber>
    </recommendedName>
    <alternativeName>
        <fullName evidence="4">GlcNAc kinase</fullName>
    </alternativeName>
</protein>
<dbReference type="Pfam" id="PF01869">
    <property type="entry name" value="BcrAD_BadFG"/>
    <property type="match status" value="1"/>
</dbReference>
<dbReference type="Gene3D" id="3.30.420.40">
    <property type="match status" value="2"/>
</dbReference>
<dbReference type="AlphaFoldDB" id="A0A0N4ZCF7"/>
<evidence type="ECO:0000256" key="4">
    <source>
        <dbReference type="ARBA" id="ARBA00031123"/>
    </source>
</evidence>
<feature type="domain" description="ATPase BadF/BadG/BcrA/BcrD type" evidence="5">
    <location>
        <begin position="9"/>
        <end position="312"/>
    </location>
</feature>
<evidence type="ECO:0000256" key="2">
    <source>
        <dbReference type="ARBA" id="ARBA00012122"/>
    </source>
</evidence>
<dbReference type="InterPro" id="IPR002731">
    <property type="entry name" value="ATPase_BadF"/>
</dbReference>
<dbReference type="InterPro" id="IPR039758">
    <property type="entry name" value="NAGK-like"/>
</dbReference>
<evidence type="ECO:0000256" key="3">
    <source>
        <dbReference type="ARBA" id="ARBA00014974"/>
    </source>
</evidence>
<dbReference type="PANTHER" id="PTHR12862">
    <property type="entry name" value="BADF TYPE ATPASE DOMAIN-CONTAINING PROTEIN"/>
    <property type="match status" value="1"/>
</dbReference>
<reference evidence="7" key="1">
    <citation type="submission" date="2017-02" db="UniProtKB">
        <authorList>
            <consortium name="WormBaseParasite"/>
        </authorList>
    </citation>
    <scope>IDENTIFICATION</scope>
</reference>
<evidence type="ECO:0000313" key="6">
    <source>
        <dbReference type="Proteomes" id="UP000038045"/>
    </source>
</evidence>
<organism evidence="6 7">
    <name type="scientific">Parastrongyloides trichosuri</name>
    <name type="common">Possum-specific nematode worm</name>
    <dbReference type="NCBI Taxonomy" id="131310"/>
    <lineage>
        <taxon>Eukaryota</taxon>
        <taxon>Metazoa</taxon>
        <taxon>Ecdysozoa</taxon>
        <taxon>Nematoda</taxon>
        <taxon>Chromadorea</taxon>
        <taxon>Rhabditida</taxon>
        <taxon>Tylenchina</taxon>
        <taxon>Panagrolaimomorpha</taxon>
        <taxon>Strongyloidoidea</taxon>
        <taxon>Strongyloididae</taxon>
        <taxon>Parastrongyloides</taxon>
    </lineage>
</organism>
<comment type="similarity">
    <text evidence="1">Belongs to the eukaryotic-type N-acetylglucosamine kinase family.</text>
</comment>
<dbReference type="Proteomes" id="UP000038045">
    <property type="component" value="Unplaced"/>
</dbReference>
<evidence type="ECO:0000256" key="1">
    <source>
        <dbReference type="ARBA" id="ARBA00006198"/>
    </source>
</evidence>
<evidence type="ECO:0000259" key="5">
    <source>
        <dbReference type="Pfam" id="PF01869"/>
    </source>
</evidence>
<accession>A0A0N4ZCF7</accession>
<keyword evidence="6" id="KW-1185">Reference proteome</keyword>
<dbReference type="SUPFAM" id="SSF53067">
    <property type="entry name" value="Actin-like ATPase domain"/>
    <property type="match status" value="2"/>
</dbReference>
<name>A0A0N4ZCF7_PARTI</name>
<dbReference type="PANTHER" id="PTHR12862:SF0">
    <property type="entry name" value="N-ACETYL-D-GLUCOSAMINE KINASE"/>
    <property type="match status" value="1"/>
</dbReference>
<proteinExistence type="inferred from homology"/>
<dbReference type="WBParaSite" id="PTRK_0000521100.1">
    <property type="protein sequence ID" value="PTRK_0000521100.1"/>
    <property type="gene ID" value="PTRK_0000521100"/>
</dbReference>
<dbReference type="EC" id="2.7.1.59" evidence="2"/>
<sequence>MEQPIVFAGIEGGATTFQLMLMDENGNKLGQWKGEGFNFAIIGIQKTAERICSWIESIKKENNLHLTFAALGLGLAGAENNEVNNKLVNYLTENYSHIASCFFATSDSIISIASSFKGSGIVLIAGTGSSCRLLKEDGSIHNVGGWGHLISDRGSAIWLSLKAIKLLFDLEDELEKLPYSYEILKETILKHFKLSNHVQLIDVIYGDSFDKANVASLCEILASKASDDPVIKSLFFECGEELARHIVAVVKHADNDMLNNVPILIIGSMFKSWNLIKDGFKSILEKNQKKCGYKEISLYEQNVSPAVGAIRLAAKKAGLKFDKEIPLHIFDKYTF</sequence>
<dbReference type="GO" id="GO:0045127">
    <property type="term" value="F:N-acetylglucosamine kinase activity"/>
    <property type="evidence" value="ECO:0007669"/>
    <property type="project" value="UniProtKB-EC"/>
</dbReference>
<evidence type="ECO:0000313" key="7">
    <source>
        <dbReference type="WBParaSite" id="PTRK_0000521100.1"/>
    </source>
</evidence>